<sequence>NWPAGRKNYAAPIWTPGTNGTQMKKLQACQNTDLMTATGNLLMSPEHHLHREASMLRVKEHNALLLQAVPTGMLPQGEAEPPPRHIRKGVLDLRTRSATLDRTAYRQALNAIHQESVNTFMNSLPVNGELGEIPPPIADNELEMRRETA</sequence>
<dbReference type="EMBL" id="CAJHJT010000016">
    <property type="protein sequence ID" value="CAD7000770.1"/>
    <property type="molecule type" value="Genomic_DNA"/>
</dbReference>
<reference evidence="1" key="1">
    <citation type="submission" date="2020-11" db="EMBL/GenBank/DDBJ databases">
        <authorList>
            <person name="Whitehead M."/>
        </authorList>
    </citation>
    <scope>NUCLEOTIDE SEQUENCE</scope>
    <source>
        <strain evidence="1">EGII</strain>
    </source>
</reference>
<organism evidence="1 2">
    <name type="scientific">Ceratitis capitata</name>
    <name type="common">Mediterranean fruit fly</name>
    <name type="synonym">Tephritis capitata</name>
    <dbReference type="NCBI Taxonomy" id="7213"/>
    <lineage>
        <taxon>Eukaryota</taxon>
        <taxon>Metazoa</taxon>
        <taxon>Ecdysozoa</taxon>
        <taxon>Arthropoda</taxon>
        <taxon>Hexapoda</taxon>
        <taxon>Insecta</taxon>
        <taxon>Pterygota</taxon>
        <taxon>Neoptera</taxon>
        <taxon>Endopterygota</taxon>
        <taxon>Diptera</taxon>
        <taxon>Brachycera</taxon>
        <taxon>Muscomorpha</taxon>
        <taxon>Tephritoidea</taxon>
        <taxon>Tephritidae</taxon>
        <taxon>Ceratitis</taxon>
        <taxon>Ceratitis</taxon>
    </lineage>
</organism>
<accession>A0A811UPG6</accession>
<feature type="non-terminal residue" evidence="1">
    <location>
        <position position="1"/>
    </location>
</feature>
<keyword evidence="2" id="KW-1185">Reference proteome</keyword>
<dbReference type="Proteomes" id="UP000606786">
    <property type="component" value="Unassembled WGS sequence"/>
</dbReference>
<evidence type="ECO:0000313" key="1">
    <source>
        <dbReference type="EMBL" id="CAD7000770.1"/>
    </source>
</evidence>
<name>A0A811UPG6_CERCA</name>
<evidence type="ECO:0000313" key="2">
    <source>
        <dbReference type="Proteomes" id="UP000606786"/>
    </source>
</evidence>
<dbReference type="AlphaFoldDB" id="A0A811UPG6"/>
<feature type="non-terminal residue" evidence="1">
    <location>
        <position position="149"/>
    </location>
</feature>
<comment type="caution">
    <text evidence="1">The sequence shown here is derived from an EMBL/GenBank/DDBJ whole genome shotgun (WGS) entry which is preliminary data.</text>
</comment>
<gene>
    <name evidence="1" type="ORF">CCAP1982_LOCUS9245</name>
</gene>
<proteinExistence type="predicted"/>
<protein>
    <submittedName>
        <fullName evidence="1">(Mediterranean fruit fly) hypothetical protein</fullName>
    </submittedName>
</protein>